<keyword evidence="1" id="KW-0732">Signal</keyword>
<name>A0A127PVX1_9BURK</name>
<evidence type="ECO:0000313" key="4">
    <source>
        <dbReference type="Proteomes" id="UP000071778"/>
    </source>
</evidence>
<evidence type="ECO:0000259" key="2">
    <source>
        <dbReference type="Pfam" id="PF16036"/>
    </source>
</evidence>
<feature type="chain" id="PRO_5007277277" description="Chalcone isomerase domain-containing protein" evidence="1">
    <location>
        <begin position="22"/>
        <end position="191"/>
    </location>
</feature>
<evidence type="ECO:0000256" key="1">
    <source>
        <dbReference type="SAM" id="SignalP"/>
    </source>
</evidence>
<gene>
    <name evidence="3" type="ORF">CAter282_4112</name>
</gene>
<dbReference type="RefSeq" id="WP_061534683.1">
    <property type="nucleotide sequence ID" value="NZ_CP013233.1"/>
</dbReference>
<dbReference type="EMBL" id="CP013235">
    <property type="protein sequence ID" value="AMP11772.1"/>
    <property type="molecule type" value="Genomic_DNA"/>
</dbReference>
<dbReference type="AlphaFoldDB" id="A0A127PVX1"/>
<dbReference type="Proteomes" id="UP000071778">
    <property type="component" value="Chromosome"/>
</dbReference>
<accession>A0A127PVX1</accession>
<feature type="domain" description="Chalcone isomerase" evidence="2">
    <location>
        <begin position="81"/>
        <end position="184"/>
    </location>
</feature>
<dbReference type="Pfam" id="PF16036">
    <property type="entry name" value="Chalcone_3"/>
    <property type="match status" value="1"/>
</dbReference>
<dbReference type="PATRIC" id="fig|279058.17.peg.4434"/>
<proteinExistence type="predicted"/>
<keyword evidence="4" id="KW-1185">Reference proteome</keyword>
<feature type="signal peptide" evidence="1">
    <location>
        <begin position="1"/>
        <end position="21"/>
    </location>
</feature>
<protein>
    <recommendedName>
        <fullName evidence="2">Chalcone isomerase domain-containing protein</fullName>
    </recommendedName>
</protein>
<organism evidence="3 4">
    <name type="scientific">Collimonas arenae</name>
    <dbReference type="NCBI Taxonomy" id="279058"/>
    <lineage>
        <taxon>Bacteria</taxon>
        <taxon>Pseudomonadati</taxon>
        <taxon>Pseudomonadota</taxon>
        <taxon>Betaproteobacteria</taxon>
        <taxon>Burkholderiales</taxon>
        <taxon>Oxalobacteraceae</taxon>
        <taxon>Collimonas</taxon>
    </lineage>
</organism>
<dbReference type="OrthoDB" id="8527419at2"/>
<sequence>MPIRLLSVSLLTMLTVNSASSNSSDALETRIAAPPHVQRAVPDARLAGQGSFRWFGLLVYDAQFWVGPQGYQASAPDIAPFALDLHYARSLDSDSIAETSIEEMKKVGTPGDAPYDRWLLQMKGVFKNVVKGTHITGIFLPNYGARFFLDGKALGDIADPQFSHAFFSIWLSPKTSAPALRKKLIADAEQR</sequence>
<evidence type="ECO:0000313" key="3">
    <source>
        <dbReference type="EMBL" id="AMP11772.1"/>
    </source>
</evidence>
<dbReference type="InterPro" id="IPR016087">
    <property type="entry name" value="Chalcone_isomerase"/>
</dbReference>
<reference evidence="3 4" key="1">
    <citation type="submission" date="2015-11" db="EMBL/GenBank/DDBJ databases">
        <title>Exploring the genomic traits of fungus-feeding bacterial genus Collimonas.</title>
        <authorList>
            <person name="Song C."/>
            <person name="Schmidt R."/>
            <person name="de Jager V."/>
            <person name="Krzyzanowska D."/>
            <person name="Jongedijk E."/>
            <person name="Cankar K."/>
            <person name="Beekwilder J."/>
            <person name="van Veen A."/>
            <person name="de Boer W."/>
            <person name="van Veen J.A."/>
            <person name="Garbeva P."/>
        </authorList>
    </citation>
    <scope>NUCLEOTIDE SEQUENCE [LARGE SCALE GENOMIC DNA]</scope>
    <source>
        <strain evidence="3 4">Ter282</strain>
    </source>
</reference>